<feature type="signal peptide" evidence="3">
    <location>
        <begin position="1"/>
        <end position="21"/>
    </location>
</feature>
<sequence>MNWQHFFIRNIIISITGVAFTALKSASTSSDGVIRFENVLLNEGNGYNSATGEFTAPTDGVYVFSWTILTKETEAIAADLYLGSSRKARLFADARGGTTSNSMDDSASNTIAIRLTRGQKVSIRVDSVWDNFVDGNNWSSFSGHRIFIYITALK</sequence>
<dbReference type="Pfam" id="PF00386">
    <property type="entry name" value="C1q"/>
    <property type="match status" value="1"/>
</dbReference>
<keyword evidence="3" id="KW-0732">Signal</keyword>
<dbReference type="SUPFAM" id="SSF49842">
    <property type="entry name" value="TNF-like"/>
    <property type="match status" value="1"/>
</dbReference>
<evidence type="ECO:0000256" key="2">
    <source>
        <dbReference type="ARBA" id="ARBA00022525"/>
    </source>
</evidence>
<dbReference type="Gene3D" id="2.60.120.40">
    <property type="match status" value="1"/>
</dbReference>
<name>A0ABQ9EEK3_TEGGR</name>
<dbReference type="PROSITE" id="PS50871">
    <property type="entry name" value="C1Q"/>
    <property type="match status" value="1"/>
</dbReference>
<dbReference type="PANTHER" id="PTHR15427:SF50">
    <property type="entry name" value="COMPLEMENT C1Q TUMOR NECROSIS FACTOR-RELATED PROTEIN 2-LIKE"/>
    <property type="match status" value="1"/>
</dbReference>
<proteinExistence type="predicted"/>
<dbReference type="InterPro" id="IPR001073">
    <property type="entry name" value="C1q_dom"/>
</dbReference>
<dbReference type="InterPro" id="IPR050392">
    <property type="entry name" value="Collagen/C1q_domain"/>
</dbReference>
<protein>
    <recommendedName>
        <fullName evidence="4">C1q domain-containing protein</fullName>
    </recommendedName>
</protein>
<dbReference type="Proteomes" id="UP001217089">
    <property type="component" value="Unassembled WGS sequence"/>
</dbReference>
<keyword evidence="6" id="KW-1185">Reference proteome</keyword>
<evidence type="ECO:0000313" key="6">
    <source>
        <dbReference type="Proteomes" id="UP001217089"/>
    </source>
</evidence>
<organism evidence="5 6">
    <name type="scientific">Tegillarca granosa</name>
    <name type="common">Malaysian cockle</name>
    <name type="synonym">Anadara granosa</name>
    <dbReference type="NCBI Taxonomy" id="220873"/>
    <lineage>
        <taxon>Eukaryota</taxon>
        <taxon>Metazoa</taxon>
        <taxon>Spiralia</taxon>
        <taxon>Lophotrochozoa</taxon>
        <taxon>Mollusca</taxon>
        <taxon>Bivalvia</taxon>
        <taxon>Autobranchia</taxon>
        <taxon>Pteriomorphia</taxon>
        <taxon>Arcoida</taxon>
        <taxon>Arcoidea</taxon>
        <taxon>Arcidae</taxon>
        <taxon>Tegillarca</taxon>
    </lineage>
</organism>
<dbReference type="SMART" id="SM00110">
    <property type="entry name" value="C1Q"/>
    <property type="match status" value="1"/>
</dbReference>
<evidence type="ECO:0000313" key="5">
    <source>
        <dbReference type="EMBL" id="KAJ8302276.1"/>
    </source>
</evidence>
<dbReference type="EMBL" id="JARBDR010000918">
    <property type="protein sequence ID" value="KAJ8302276.1"/>
    <property type="molecule type" value="Genomic_DNA"/>
</dbReference>
<feature type="chain" id="PRO_5045514412" description="C1q domain-containing protein" evidence="3">
    <location>
        <begin position="22"/>
        <end position="154"/>
    </location>
</feature>
<feature type="domain" description="C1q" evidence="4">
    <location>
        <begin position="13"/>
        <end position="152"/>
    </location>
</feature>
<reference evidence="5 6" key="1">
    <citation type="submission" date="2022-12" db="EMBL/GenBank/DDBJ databases">
        <title>Chromosome-level genome of Tegillarca granosa.</title>
        <authorList>
            <person name="Kim J."/>
        </authorList>
    </citation>
    <scope>NUCLEOTIDE SEQUENCE [LARGE SCALE GENOMIC DNA]</scope>
    <source>
        <strain evidence="5">Teg-2019</strain>
        <tissue evidence="5">Adductor muscle</tissue>
    </source>
</reference>
<dbReference type="InterPro" id="IPR008983">
    <property type="entry name" value="Tumour_necrosis_fac-like_dom"/>
</dbReference>
<evidence type="ECO:0000256" key="1">
    <source>
        <dbReference type="ARBA" id="ARBA00004613"/>
    </source>
</evidence>
<dbReference type="PANTHER" id="PTHR15427">
    <property type="entry name" value="EMILIN ELASTIN MICROFIBRIL INTERFACE-LOCATED PROTEIN ELASTIN MICROFIBRIL INTERFACER"/>
    <property type="match status" value="1"/>
</dbReference>
<dbReference type="PRINTS" id="PR00007">
    <property type="entry name" value="COMPLEMNTC1Q"/>
</dbReference>
<evidence type="ECO:0000259" key="4">
    <source>
        <dbReference type="PROSITE" id="PS50871"/>
    </source>
</evidence>
<keyword evidence="2" id="KW-0964">Secreted</keyword>
<comment type="caution">
    <text evidence="5">The sequence shown here is derived from an EMBL/GenBank/DDBJ whole genome shotgun (WGS) entry which is preliminary data.</text>
</comment>
<gene>
    <name evidence="5" type="ORF">KUTeg_021263</name>
</gene>
<accession>A0ABQ9EEK3</accession>
<evidence type="ECO:0000256" key="3">
    <source>
        <dbReference type="SAM" id="SignalP"/>
    </source>
</evidence>
<comment type="subcellular location">
    <subcellularLocation>
        <location evidence="1">Secreted</location>
    </subcellularLocation>
</comment>